<dbReference type="OMA" id="TINYPAR"/>
<comment type="subcellular location">
    <subcellularLocation>
        <location evidence="1">Membrane</location>
        <topology evidence="1">Single-pass type I membrane protein</topology>
    </subcellularLocation>
</comment>
<feature type="domain" description="Protein kinase" evidence="19">
    <location>
        <begin position="363"/>
        <end position="636"/>
    </location>
</feature>
<evidence type="ECO:0000256" key="7">
    <source>
        <dbReference type="ARBA" id="ARBA00022741"/>
    </source>
</evidence>
<evidence type="ECO:0000256" key="6">
    <source>
        <dbReference type="ARBA" id="ARBA00022729"/>
    </source>
</evidence>
<evidence type="ECO:0000313" key="21">
    <source>
        <dbReference type="EMBL" id="OTG06998.1"/>
    </source>
</evidence>
<evidence type="ECO:0000256" key="15">
    <source>
        <dbReference type="PROSITE-ProRule" id="PRU10141"/>
    </source>
</evidence>
<keyword evidence="20" id="KW-0378">Hydrolase</keyword>
<evidence type="ECO:0000256" key="2">
    <source>
        <dbReference type="ARBA" id="ARBA00012513"/>
    </source>
</evidence>
<keyword evidence="11 17" id="KW-0472">Membrane</keyword>
<feature type="region of interest" description="Disordered" evidence="16">
    <location>
        <begin position="647"/>
        <end position="668"/>
    </location>
</feature>
<reference evidence="21" key="2">
    <citation type="submission" date="2017-02" db="EMBL/GenBank/DDBJ databases">
        <title>Sunflower complete genome.</title>
        <authorList>
            <person name="Langlade N."/>
            <person name="Munos S."/>
        </authorList>
    </citation>
    <scope>NUCLEOTIDE SEQUENCE [LARGE SCALE GENOMIC DNA]</scope>
    <source>
        <tissue evidence="21">Leaves</tissue>
    </source>
</reference>
<comment type="catalytic activity">
    <reaction evidence="14">
        <text>L-seryl-[protein] + ATP = O-phospho-L-seryl-[protein] + ADP + H(+)</text>
        <dbReference type="Rhea" id="RHEA:17989"/>
        <dbReference type="Rhea" id="RHEA-COMP:9863"/>
        <dbReference type="Rhea" id="RHEA-COMP:11604"/>
        <dbReference type="ChEBI" id="CHEBI:15378"/>
        <dbReference type="ChEBI" id="CHEBI:29999"/>
        <dbReference type="ChEBI" id="CHEBI:30616"/>
        <dbReference type="ChEBI" id="CHEBI:83421"/>
        <dbReference type="ChEBI" id="CHEBI:456216"/>
        <dbReference type="EC" id="2.7.11.1"/>
    </reaction>
</comment>
<dbReference type="Pfam" id="PF13947">
    <property type="entry name" value="GUB_WAK_bind"/>
    <property type="match status" value="1"/>
</dbReference>
<dbReference type="InterPro" id="IPR001245">
    <property type="entry name" value="Ser-Thr/Tyr_kinase_cat_dom"/>
</dbReference>
<dbReference type="SUPFAM" id="SSF56112">
    <property type="entry name" value="Protein kinase-like (PK-like)"/>
    <property type="match status" value="1"/>
</dbReference>
<keyword evidence="8 20" id="KW-0418">Kinase</keyword>
<reference evidence="20" key="3">
    <citation type="submission" date="2020-06" db="EMBL/GenBank/DDBJ databases">
        <title>Helianthus annuus Genome sequencing and assembly Release 2.</title>
        <authorList>
            <person name="Gouzy J."/>
            <person name="Langlade N."/>
            <person name="Munos S."/>
        </authorList>
    </citation>
    <scope>NUCLEOTIDE SEQUENCE</scope>
    <source>
        <tissue evidence="20">Leaves</tissue>
    </source>
</reference>
<keyword evidence="10 17" id="KW-1133">Transmembrane helix</keyword>
<dbReference type="Gene3D" id="1.10.510.10">
    <property type="entry name" value="Transferase(Phosphotransferase) domain 1"/>
    <property type="match status" value="1"/>
</dbReference>
<dbReference type="InterPro" id="IPR011009">
    <property type="entry name" value="Kinase-like_dom_sf"/>
</dbReference>
<dbReference type="GO" id="GO:0005524">
    <property type="term" value="F:ATP binding"/>
    <property type="evidence" value="ECO:0007669"/>
    <property type="project" value="UniProtKB-UniRule"/>
</dbReference>
<dbReference type="AlphaFoldDB" id="A0A251T7C8"/>
<dbReference type="FunCoup" id="A0A251T7C8">
    <property type="interactions" value="861"/>
</dbReference>
<dbReference type="PROSITE" id="PS00107">
    <property type="entry name" value="PROTEIN_KINASE_ATP"/>
    <property type="match status" value="1"/>
</dbReference>
<reference evidence="20 22" key="1">
    <citation type="journal article" date="2017" name="Nature">
        <title>The sunflower genome provides insights into oil metabolism, flowering and Asterid evolution.</title>
        <authorList>
            <person name="Badouin H."/>
            <person name="Gouzy J."/>
            <person name="Grassa C.J."/>
            <person name="Murat F."/>
            <person name="Staton S.E."/>
            <person name="Cottret L."/>
            <person name="Lelandais-Briere C."/>
            <person name="Owens G.L."/>
            <person name="Carrere S."/>
            <person name="Mayjonade B."/>
            <person name="Legrand L."/>
            <person name="Gill N."/>
            <person name="Kane N.C."/>
            <person name="Bowers J.E."/>
            <person name="Hubner S."/>
            <person name="Bellec A."/>
            <person name="Berard A."/>
            <person name="Berges H."/>
            <person name="Blanchet N."/>
            <person name="Boniface M.C."/>
            <person name="Brunel D."/>
            <person name="Catrice O."/>
            <person name="Chaidir N."/>
            <person name="Claudel C."/>
            <person name="Donnadieu C."/>
            <person name="Faraut T."/>
            <person name="Fievet G."/>
            <person name="Helmstetter N."/>
            <person name="King M."/>
            <person name="Knapp S.J."/>
            <person name="Lai Z."/>
            <person name="Le Paslier M.C."/>
            <person name="Lippi Y."/>
            <person name="Lorenzon L."/>
            <person name="Mandel J.R."/>
            <person name="Marage G."/>
            <person name="Marchand G."/>
            <person name="Marquand E."/>
            <person name="Bret-Mestries E."/>
            <person name="Morien E."/>
            <person name="Nambeesan S."/>
            <person name="Nguyen T."/>
            <person name="Pegot-Espagnet P."/>
            <person name="Pouilly N."/>
            <person name="Raftis F."/>
            <person name="Sallet E."/>
            <person name="Schiex T."/>
            <person name="Thomas J."/>
            <person name="Vandecasteele C."/>
            <person name="Vares D."/>
            <person name="Vear F."/>
            <person name="Vautrin S."/>
            <person name="Crespi M."/>
            <person name="Mangin B."/>
            <person name="Burke J.M."/>
            <person name="Salse J."/>
            <person name="Munos S."/>
            <person name="Vincourt P."/>
            <person name="Rieseberg L.H."/>
            <person name="Langlade N.B."/>
        </authorList>
    </citation>
    <scope>NUCLEOTIDE SEQUENCE [LARGE SCALE GENOMIC DNA]</scope>
    <source>
        <strain evidence="22">cv. SF193</strain>
        <tissue evidence="20">Leaves</tissue>
    </source>
</reference>
<dbReference type="InParanoid" id="A0A251T7C8"/>
<feature type="signal peptide" evidence="18">
    <location>
        <begin position="1"/>
        <end position="29"/>
    </location>
</feature>
<dbReference type="EMBL" id="CM007900">
    <property type="protein sequence ID" value="OTG06998.1"/>
    <property type="molecule type" value="Genomic_DNA"/>
</dbReference>
<feature type="binding site" evidence="15">
    <location>
        <position position="391"/>
    </location>
    <ligand>
        <name>ATP</name>
        <dbReference type="ChEBI" id="CHEBI:30616"/>
    </ligand>
</feature>
<dbReference type="InterPro" id="IPR025287">
    <property type="entry name" value="WAK_GUB"/>
</dbReference>
<feature type="transmembrane region" description="Helical" evidence="17">
    <location>
        <begin position="279"/>
        <end position="302"/>
    </location>
</feature>
<comment type="catalytic activity">
    <reaction evidence="13">
        <text>L-threonyl-[protein] + ATP = O-phospho-L-threonyl-[protein] + ADP + H(+)</text>
        <dbReference type="Rhea" id="RHEA:46608"/>
        <dbReference type="Rhea" id="RHEA-COMP:11060"/>
        <dbReference type="Rhea" id="RHEA-COMP:11605"/>
        <dbReference type="ChEBI" id="CHEBI:15378"/>
        <dbReference type="ChEBI" id="CHEBI:30013"/>
        <dbReference type="ChEBI" id="CHEBI:30616"/>
        <dbReference type="ChEBI" id="CHEBI:61977"/>
        <dbReference type="ChEBI" id="CHEBI:456216"/>
        <dbReference type="EC" id="2.7.11.1"/>
    </reaction>
</comment>
<dbReference type="PROSITE" id="PS00108">
    <property type="entry name" value="PROTEIN_KINASE_ST"/>
    <property type="match status" value="1"/>
</dbReference>
<keyword evidence="5 17" id="KW-0812">Transmembrane</keyword>
<feature type="chain" id="PRO_5012716134" description="non-specific serine/threonine protein kinase" evidence="18">
    <location>
        <begin position="30"/>
        <end position="686"/>
    </location>
</feature>
<dbReference type="Pfam" id="PF14380">
    <property type="entry name" value="WAK_assoc"/>
    <property type="match status" value="1"/>
</dbReference>
<dbReference type="GO" id="GO:0016020">
    <property type="term" value="C:membrane"/>
    <property type="evidence" value="ECO:0007669"/>
    <property type="project" value="UniProtKB-SubCell"/>
</dbReference>
<evidence type="ECO:0000256" key="11">
    <source>
        <dbReference type="ARBA" id="ARBA00023136"/>
    </source>
</evidence>
<evidence type="ECO:0000256" key="12">
    <source>
        <dbReference type="ARBA" id="ARBA00023180"/>
    </source>
</evidence>
<evidence type="ECO:0000256" key="16">
    <source>
        <dbReference type="SAM" id="MobiDB-lite"/>
    </source>
</evidence>
<name>A0A251T7C8_HELAN</name>
<evidence type="ECO:0000313" key="20">
    <source>
        <dbReference type="EMBL" id="KAF5780327.1"/>
    </source>
</evidence>
<organism evidence="21 22">
    <name type="scientific">Helianthus annuus</name>
    <name type="common">Common sunflower</name>
    <dbReference type="NCBI Taxonomy" id="4232"/>
    <lineage>
        <taxon>Eukaryota</taxon>
        <taxon>Viridiplantae</taxon>
        <taxon>Streptophyta</taxon>
        <taxon>Embryophyta</taxon>
        <taxon>Tracheophyta</taxon>
        <taxon>Spermatophyta</taxon>
        <taxon>Magnoliopsida</taxon>
        <taxon>eudicotyledons</taxon>
        <taxon>Gunneridae</taxon>
        <taxon>Pentapetalae</taxon>
        <taxon>asterids</taxon>
        <taxon>campanulids</taxon>
        <taxon>Asterales</taxon>
        <taxon>Asteraceae</taxon>
        <taxon>Asteroideae</taxon>
        <taxon>Heliantheae alliance</taxon>
        <taxon>Heliantheae</taxon>
        <taxon>Helianthus</taxon>
    </lineage>
</organism>
<evidence type="ECO:0000256" key="17">
    <source>
        <dbReference type="SAM" id="Phobius"/>
    </source>
</evidence>
<dbReference type="EMBL" id="MNCJ02000326">
    <property type="protein sequence ID" value="KAF5780327.1"/>
    <property type="molecule type" value="Genomic_DNA"/>
</dbReference>
<keyword evidence="6 18" id="KW-0732">Signal</keyword>
<sequence length="686" mass="75640">MKPRPDPSPATLAITVVLAIIISFPVARCQDTSPYDICGQSVQCGEIEIVYPFWLSGRPQHCGHLDFQLSCRSDVPMVRLGPVDYRVLKTDSSIHTVTVARNDLWTNNCPQPLYNTTYNTTLFNGNNFGQEEVSLYYGCQGILGASPLDAGYRFSCDVNQTQSDSYFYRTSLINNDTTNSSFLVQCNSHITVPVDQSWVNRVGPASVSDLRQALQDGFKLRWTAYNDECDRCDRSGGRCGSNSTSPDQFVCYCASGNFSATCNNVSVENGGGGSKSSSLGIVLGIVGAVIAVVGIGCGIFVCQQRKKTRPIKEWVKVFYQNPSSPVSPKGPEAANDNIEIFIRNYGNLAPKRYKYSEIEKMTNSFLEKLGHGGYGSVYKGQLPNGHLVAVKLLSEATGNGEDFINEVASIGRTSHVNIVTLLGFCFEGKKRALLYKFMPNGSLDKFLRGDGSHLDWNTLFQIAKGIARGLEYLHKGCNTRIVHFDIKPHNILLDEEFVPKISDFGLAKLCKTKESIVSVMGARGTAGYMAPEVFFKSLGGASHKSDVYSYGMMVLEMTGARKHNNTSVNSTSEAYFPDWVYKQVEVGGDLEDYGVTSEEEEELARKMMIVSLWCIQSNPSDRPSISKVVEMLEGSFELLQVPPRRFEPSPARPFQRTPTSSIQSSSFERISTVQGKISLPFSHEAS</sequence>
<dbReference type="Gene3D" id="3.30.200.20">
    <property type="entry name" value="Phosphorylase Kinase, domain 1"/>
    <property type="match status" value="1"/>
</dbReference>
<gene>
    <name evidence="21" type="ORF">HannXRQ_Chr11g0325411</name>
    <name evidence="20" type="ORF">HanXRQr2_Chr11g0470631</name>
</gene>
<dbReference type="GO" id="GO:0004674">
    <property type="term" value="F:protein serine/threonine kinase activity"/>
    <property type="evidence" value="ECO:0007669"/>
    <property type="project" value="UniProtKB-KW"/>
</dbReference>
<dbReference type="InterPro" id="IPR008271">
    <property type="entry name" value="Ser/Thr_kinase_AS"/>
</dbReference>
<evidence type="ECO:0000256" key="10">
    <source>
        <dbReference type="ARBA" id="ARBA00022989"/>
    </source>
</evidence>
<evidence type="ECO:0000313" key="22">
    <source>
        <dbReference type="Proteomes" id="UP000215914"/>
    </source>
</evidence>
<dbReference type="InterPro" id="IPR032872">
    <property type="entry name" value="WAK_assoc_C"/>
</dbReference>
<keyword evidence="9 15" id="KW-0067">ATP-binding</keyword>
<evidence type="ECO:0000259" key="19">
    <source>
        <dbReference type="PROSITE" id="PS50011"/>
    </source>
</evidence>
<keyword evidence="22" id="KW-1185">Reference proteome</keyword>
<dbReference type="PANTHER" id="PTHR27009">
    <property type="entry name" value="RUST RESISTANCE KINASE LR10-RELATED"/>
    <property type="match status" value="1"/>
</dbReference>
<dbReference type="Gramene" id="mRNA:HanXRQr2_Chr11g0470631">
    <property type="protein sequence ID" value="mRNA:HanXRQr2_Chr11g0470631"/>
    <property type="gene ID" value="HanXRQr2_Chr11g0470631"/>
</dbReference>
<dbReference type="FunFam" id="3.30.200.20:FF:000178">
    <property type="entry name" value="serine/threonine-protein kinase PBS1-like"/>
    <property type="match status" value="1"/>
</dbReference>
<dbReference type="Proteomes" id="UP000215914">
    <property type="component" value="Chromosome 11"/>
</dbReference>
<keyword evidence="4" id="KW-0808">Transferase</keyword>
<dbReference type="InterPro" id="IPR045874">
    <property type="entry name" value="LRK10/LRL21-25-like"/>
</dbReference>
<keyword evidence="7 15" id="KW-0547">Nucleotide-binding</keyword>
<accession>A0A251T7C8</accession>
<dbReference type="Pfam" id="PF07714">
    <property type="entry name" value="PK_Tyr_Ser-Thr"/>
    <property type="match status" value="1"/>
</dbReference>
<evidence type="ECO:0000256" key="5">
    <source>
        <dbReference type="ARBA" id="ARBA00022692"/>
    </source>
</evidence>
<evidence type="ECO:0000256" key="14">
    <source>
        <dbReference type="ARBA" id="ARBA00048679"/>
    </source>
</evidence>
<evidence type="ECO:0000256" key="13">
    <source>
        <dbReference type="ARBA" id="ARBA00047899"/>
    </source>
</evidence>
<proteinExistence type="predicted"/>
<dbReference type="InterPro" id="IPR017441">
    <property type="entry name" value="Protein_kinase_ATP_BS"/>
</dbReference>
<evidence type="ECO:0000256" key="18">
    <source>
        <dbReference type="SAM" id="SignalP"/>
    </source>
</evidence>
<evidence type="ECO:0000256" key="4">
    <source>
        <dbReference type="ARBA" id="ARBA00022679"/>
    </source>
</evidence>
<evidence type="ECO:0000256" key="1">
    <source>
        <dbReference type="ARBA" id="ARBA00004479"/>
    </source>
</evidence>
<dbReference type="InterPro" id="IPR000719">
    <property type="entry name" value="Prot_kinase_dom"/>
</dbReference>
<evidence type="ECO:0000256" key="3">
    <source>
        <dbReference type="ARBA" id="ARBA00022527"/>
    </source>
</evidence>
<dbReference type="GO" id="GO:0030247">
    <property type="term" value="F:polysaccharide binding"/>
    <property type="evidence" value="ECO:0007669"/>
    <property type="project" value="InterPro"/>
</dbReference>
<keyword evidence="12" id="KW-0325">Glycoprotein</keyword>
<dbReference type="FunFam" id="1.10.510.10:FF:000590">
    <property type="entry name" value="PR5-like receptor kinase"/>
    <property type="match status" value="1"/>
</dbReference>
<protein>
    <recommendedName>
        <fullName evidence="2">non-specific serine/threonine protein kinase</fullName>
        <ecNumber evidence="2">2.7.11.1</ecNumber>
    </recommendedName>
</protein>
<evidence type="ECO:0000256" key="9">
    <source>
        <dbReference type="ARBA" id="ARBA00022840"/>
    </source>
</evidence>
<dbReference type="SMART" id="SM00220">
    <property type="entry name" value="S_TKc"/>
    <property type="match status" value="1"/>
</dbReference>
<keyword evidence="3" id="KW-0723">Serine/threonine-protein kinase</keyword>
<dbReference type="GO" id="GO:0016787">
    <property type="term" value="F:hydrolase activity"/>
    <property type="evidence" value="ECO:0007669"/>
    <property type="project" value="UniProtKB-KW"/>
</dbReference>
<dbReference type="OrthoDB" id="4062651at2759"/>
<evidence type="ECO:0000256" key="8">
    <source>
        <dbReference type="ARBA" id="ARBA00022777"/>
    </source>
</evidence>
<dbReference type="EC" id="2.7.11.1" evidence="2"/>
<dbReference type="PROSITE" id="PS50011">
    <property type="entry name" value="PROTEIN_KINASE_DOM"/>
    <property type="match status" value="1"/>
</dbReference>